<name>A0A166BIP4_METOA</name>
<dbReference type="FunFam" id="3.40.1490.10:FF:000001">
    <property type="entry name" value="Peptidyl-tRNA hydrolase 2"/>
    <property type="match status" value="1"/>
</dbReference>
<dbReference type="GO" id="GO:0005829">
    <property type="term" value="C:cytosol"/>
    <property type="evidence" value="ECO:0007669"/>
    <property type="project" value="TreeGrafter"/>
</dbReference>
<evidence type="ECO:0000256" key="1">
    <source>
        <dbReference type="ARBA" id="ARBA00003043"/>
    </source>
</evidence>
<comment type="function">
    <text evidence="1">The natural substrate for this enzyme may be peptidyl-tRNAs which drop off the ribosome during protein synthesis.</text>
</comment>
<dbReference type="PANTHER" id="PTHR12649:SF11">
    <property type="entry name" value="PEPTIDYL-TRNA HYDROLASE 2, MITOCHONDRIAL"/>
    <property type="match status" value="1"/>
</dbReference>
<dbReference type="PATRIC" id="fig|66851.6.peg.703"/>
<accession>A0A166BIP4</accession>
<dbReference type="InterPro" id="IPR002833">
    <property type="entry name" value="PTH2"/>
</dbReference>
<dbReference type="Proteomes" id="UP000077428">
    <property type="component" value="Unassembled WGS sequence"/>
</dbReference>
<reference evidence="8" key="1">
    <citation type="journal article" date="2016" name="Genome Announc.">
        <title>Draft Genome Sequences of Methanobrevibacter curvatus DSM11111, Methanobrevibacter cuticularis DSM11139, Methanobrevibacter filiformis DSM11501, and Methanobrevibacter oralis DSM7256.</title>
        <authorList>
            <person name="Poehlein A."/>
            <person name="Seedorf H."/>
        </authorList>
    </citation>
    <scope>NUCLEOTIDE SEQUENCE [LARGE SCALE GENOMIC DNA]</scope>
    <source>
        <strain evidence="8">DSM 7256 / JCM 30027 / ZR</strain>
    </source>
</reference>
<dbReference type="Pfam" id="PF01981">
    <property type="entry name" value="PTH2"/>
    <property type="match status" value="1"/>
</dbReference>
<evidence type="ECO:0000256" key="4">
    <source>
        <dbReference type="ARBA" id="ARBA00038050"/>
    </source>
</evidence>
<evidence type="ECO:0000313" key="8">
    <source>
        <dbReference type="Proteomes" id="UP000077428"/>
    </source>
</evidence>
<sequence>MKQVIIVRTDLKMGKGKIAAQCCHGSLGSYKRASSDKIKKWENEAYAKVVCKVSSLEELMELKKQADISGIPNFLVVDAGRTQIPTSTVTVLGLGPDEDEIIDKVTGDLKLL</sequence>
<dbReference type="NCBIfam" id="NF003314">
    <property type="entry name" value="PRK04322.1"/>
    <property type="match status" value="1"/>
</dbReference>
<evidence type="ECO:0000256" key="2">
    <source>
        <dbReference type="ARBA" id="ARBA00013260"/>
    </source>
</evidence>
<organism evidence="7 8">
    <name type="scientific">Methanobrevibacter oralis</name>
    <dbReference type="NCBI Taxonomy" id="66851"/>
    <lineage>
        <taxon>Archaea</taxon>
        <taxon>Methanobacteriati</taxon>
        <taxon>Methanobacteriota</taxon>
        <taxon>Methanomada group</taxon>
        <taxon>Methanobacteria</taxon>
        <taxon>Methanobacteriales</taxon>
        <taxon>Methanobacteriaceae</taxon>
        <taxon>Methanobrevibacter</taxon>
    </lineage>
</organism>
<keyword evidence="8" id="KW-1185">Reference proteome</keyword>
<dbReference type="SUPFAM" id="SSF102462">
    <property type="entry name" value="Peptidyl-tRNA hydrolase II"/>
    <property type="match status" value="1"/>
</dbReference>
<evidence type="ECO:0000256" key="3">
    <source>
        <dbReference type="ARBA" id="ARBA00022801"/>
    </source>
</evidence>
<dbReference type="RefSeq" id="WP_042693398.1">
    <property type="nucleotide sequence ID" value="NZ_CABMAB010000021.1"/>
</dbReference>
<dbReference type="OrthoDB" id="6075at2157"/>
<dbReference type="CDD" id="cd02430">
    <property type="entry name" value="PTH2"/>
    <property type="match status" value="1"/>
</dbReference>
<dbReference type="EC" id="3.1.1.29" evidence="2"/>
<dbReference type="GO" id="GO:0004045">
    <property type="term" value="F:peptidyl-tRNA hydrolase activity"/>
    <property type="evidence" value="ECO:0007669"/>
    <property type="project" value="UniProtKB-EC"/>
</dbReference>
<dbReference type="EMBL" id="LWMU01000050">
    <property type="protein sequence ID" value="KZX13408.1"/>
    <property type="molecule type" value="Genomic_DNA"/>
</dbReference>
<comment type="similarity">
    <text evidence="4">Belongs to the PTH2 family.</text>
</comment>
<comment type="catalytic activity">
    <reaction evidence="5">
        <text>an N-acyl-L-alpha-aminoacyl-tRNA + H2O = an N-acyl-L-amino acid + a tRNA + H(+)</text>
        <dbReference type="Rhea" id="RHEA:54448"/>
        <dbReference type="Rhea" id="RHEA-COMP:10123"/>
        <dbReference type="Rhea" id="RHEA-COMP:13883"/>
        <dbReference type="ChEBI" id="CHEBI:15377"/>
        <dbReference type="ChEBI" id="CHEBI:15378"/>
        <dbReference type="ChEBI" id="CHEBI:59874"/>
        <dbReference type="ChEBI" id="CHEBI:78442"/>
        <dbReference type="ChEBI" id="CHEBI:138191"/>
        <dbReference type="EC" id="3.1.1.29"/>
    </reaction>
</comment>
<comment type="caution">
    <text evidence="7">The sequence shown here is derived from an EMBL/GenBank/DDBJ whole genome shotgun (WGS) entry which is preliminary data.</text>
</comment>
<dbReference type="NCBIfam" id="TIGR00283">
    <property type="entry name" value="arch_pth2"/>
    <property type="match status" value="1"/>
</dbReference>
<dbReference type="PANTHER" id="PTHR12649">
    <property type="entry name" value="PEPTIDYL-TRNA HYDROLASE 2"/>
    <property type="match status" value="1"/>
</dbReference>
<dbReference type="InterPro" id="IPR023476">
    <property type="entry name" value="Pep_tRNA_hydro_II_dom_sf"/>
</dbReference>
<evidence type="ECO:0000256" key="6">
    <source>
        <dbReference type="ARBA" id="ARBA00050038"/>
    </source>
</evidence>
<dbReference type="STRING" id="66851.MBORA_06360"/>
<dbReference type="AlphaFoldDB" id="A0A166BIP4"/>
<proteinExistence type="inferred from homology"/>
<evidence type="ECO:0000313" key="7">
    <source>
        <dbReference type="EMBL" id="KZX13408.1"/>
    </source>
</evidence>
<protein>
    <recommendedName>
        <fullName evidence="6">Peptidyl-tRNA hydrolase</fullName>
        <ecNumber evidence="2">3.1.1.29</ecNumber>
    </recommendedName>
</protein>
<keyword evidence="3 7" id="KW-0378">Hydrolase</keyword>
<evidence type="ECO:0000256" key="5">
    <source>
        <dbReference type="ARBA" id="ARBA00048707"/>
    </source>
</evidence>
<dbReference type="Gene3D" id="3.40.1490.10">
    <property type="entry name" value="Bit1"/>
    <property type="match status" value="1"/>
</dbReference>
<gene>
    <name evidence="7" type="ORF">MBORA_06360</name>
</gene>